<dbReference type="PROSITE" id="PS50928">
    <property type="entry name" value="ABC_TM1"/>
    <property type="match status" value="1"/>
</dbReference>
<sequence>MLEPQIQKKIKKIENRRCIAAILSTVFMGAGQIANGQFIKGFLFIIFNAFVIINSIPYFIRSFQGLVTLGETPMKDHSLFFMVYGIIALLLLLVILAIYLFNIRDAYKNGKLLDNGQKPASFYISLKRIIEGGYPYIVLSPGLIVITAITILPMIFSMLIAFTNYDLYHSPPKHILDWVGIKNFYKVLTLGSWSKTFRNIFGWTVIWSILSTVSTFGLGGFLAILLNNPRIKFRKIIRTLLILPWAIPAFVSILIWRGMLNTNFGIINKLLVQLFNINNIPWLYEVFWARVALILVNLWLGFPYAMILITGILQSIPGDLYEAAIVDGASGWQKFRNITLPLLLYSMAPLLIMTFAYNFNNFNIIYLLNDGGPAVFGWQGGAGGTDILISWIFKLTFQKLKYNYASAISIIIFIIIAGFSIYNFRRTRSFQEEEMLQ</sequence>
<dbReference type="SUPFAM" id="SSF160964">
    <property type="entry name" value="MalF N-terminal region-like"/>
    <property type="match status" value="1"/>
</dbReference>
<dbReference type="KEGG" id="ifn:GM661_16365"/>
<evidence type="ECO:0000256" key="3">
    <source>
        <dbReference type="ARBA" id="ARBA00022448"/>
    </source>
</evidence>
<evidence type="ECO:0000313" key="12">
    <source>
        <dbReference type="EMBL" id="QTL99419.1"/>
    </source>
</evidence>
<feature type="domain" description="ABC transmembrane type-1" evidence="11">
    <location>
        <begin position="201"/>
        <end position="423"/>
    </location>
</feature>
<evidence type="ECO:0000256" key="10">
    <source>
        <dbReference type="RuleBase" id="RU367050"/>
    </source>
</evidence>
<evidence type="ECO:0000256" key="7">
    <source>
        <dbReference type="ARBA" id="ARBA00022989"/>
    </source>
</evidence>
<comment type="subcellular location">
    <subcellularLocation>
        <location evidence="1 9">Cell membrane</location>
        <topology evidence="1 9">Multi-pass membrane protein</topology>
    </subcellularLocation>
</comment>
<dbReference type="AlphaFoldDB" id="A0A8A7KIK5"/>
<feature type="transmembrane region" description="Helical" evidence="9">
    <location>
        <begin position="80"/>
        <end position="101"/>
    </location>
</feature>
<keyword evidence="7 9" id="KW-1133">Transmembrane helix</keyword>
<dbReference type="Pfam" id="PF00528">
    <property type="entry name" value="BPD_transp_1"/>
    <property type="match status" value="1"/>
</dbReference>
<dbReference type="Proteomes" id="UP000665020">
    <property type="component" value="Chromosome"/>
</dbReference>
<proteinExistence type="inferred from homology"/>
<dbReference type="GO" id="GO:0015423">
    <property type="term" value="F:ABC-type maltose transporter activity"/>
    <property type="evidence" value="ECO:0007669"/>
    <property type="project" value="TreeGrafter"/>
</dbReference>
<evidence type="ECO:0000256" key="4">
    <source>
        <dbReference type="ARBA" id="ARBA00022475"/>
    </source>
</evidence>
<dbReference type="SUPFAM" id="SSF161098">
    <property type="entry name" value="MetI-like"/>
    <property type="match status" value="1"/>
</dbReference>
<dbReference type="PANTHER" id="PTHR47314:SF1">
    <property type="entry name" value="MALTOSE_MALTODEXTRIN TRANSPORT SYSTEM PERMEASE PROTEIN MALF"/>
    <property type="match status" value="1"/>
</dbReference>
<evidence type="ECO:0000256" key="6">
    <source>
        <dbReference type="ARBA" id="ARBA00022692"/>
    </source>
</evidence>
<evidence type="ECO:0000256" key="8">
    <source>
        <dbReference type="ARBA" id="ARBA00023136"/>
    </source>
</evidence>
<reference evidence="12" key="1">
    <citation type="submission" date="2019-12" db="EMBL/GenBank/DDBJ databases">
        <authorList>
            <person name="zhang j."/>
            <person name="sun C.M."/>
        </authorList>
    </citation>
    <scope>NUCLEOTIDE SEQUENCE</scope>
    <source>
        <strain evidence="12">NS-1</strain>
    </source>
</reference>
<evidence type="ECO:0000259" key="11">
    <source>
        <dbReference type="PROSITE" id="PS50928"/>
    </source>
</evidence>
<feature type="transmembrane region" description="Helical" evidence="9">
    <location>
        <begin position="200"/>
        <end position="224"/>
    </location>
</feature>
<dbReference type="PANTHER" id="PTHR47314">
    <property type="entry name" value="MALTOSE/MALTODEXTRIN TRANSPORT SYSTEM PERMEASE PROTEIN MALF"/>
    <property type="match status" value="1"/>
</dbReference>
<comment type="function">
    <text evidence="10">Part of the ABC transporter complex MalEFGK involved in maltose/maltodextrin import. Probably responsible for the translocation of the substrate across the membrane.</text>
</comment>
<dbReference type="Gene3D" id="1.10.3720.10">
    <property type="entry name" value="MetI-like"/>
    <property type="match status" value="1"/>
</dbReference>
<comment type="similarity">
    <text evidence="2 10">Belongs to the binding-protein-dependent transport system permease family. MalFG subfamily.</text>
</comment>
<feature type="transmembrane region" description="Helical" evidence="9">
    <location>
        <begin position="404"/>
        <end position="424"/>
    </location>
</feature>
<feature type="transmembrane region" description="Helical" evidence="9">
    <location>
        <begin position="287"/>
        <end position="313"/>
    </location>
</feature>
<protein>
    <recommendedName>
        <fullName evidence="10">Maltose/maltodextrin transport system permease protein</fullName>
    </recommendedName>
</protein>
<accession>A0A8A7KIK5</accession>
<keyword evidence="13" id="KW-1185">Reference proteome</keyword>
<organism evidence="12 13">
    <name type="scientific">Iocasia fonsfrigidae</name>
    <dbReference type="NCBI Taxonomy" id="2682810"/>
    <lineage>
        <taxon>Bacteria</taxon>
        <taxon>Bacillati</taxon>
        <taxon>Bacillota</taxon>
        <taxon>Clostridia</taxon>
        <taxon>Halanaerobiales</taxon>
        <taxon>Halanaerobiaceae</taxon>
        <taxon>Iocasia</taxon>
    </lineage>
</organism>
<feature type="transmembrane region" description="Helical" evidence="9">
    <location>
        <begin position="42"/>
        <end position="60"/>
    </location>
</feature>
<dbReference type="GO" id="GO:1990060">
    <property type="term" value="C:maltose transport complex"/>
    <property type="evidence" value="ECO:0007669"/>
    <property type="project" value="TreeGrafter"/>
</dbReference>
<evidence type="ECO:0000313" key="13">
    <source>
        <dbReference type="Proteomes" id="UP000665020"/>
    </source>
</evidence>
<keyword evidence="6 9" id="KW-0812">Transmembrane</keyword>
<keyword evidence="3 9" id="KW-0813">Transport</keyword>
<dbReference type="GO" id="GO:0042956">
    <property type="term" value="P:maltodextrin transmembrane transport"/>
    <property type="evidence" value="ECO:0007669"/>
    <property type="project" value="TreeGrafter"/>
</dbReference>
<feature type="transmembrane region" description="Helical" evidence="9">
    <location>
        <begin position="236"/>
        <end position="256"/>
    </location>
</feature>
<keyword evidence="8 9" id="KW-0472">Membrane</keyword>
<evidence type="ECO:0000256" key="5">
    <source>
        <dbReference type="ARBA" id="ARBA00022597"/>
    </source>
</evidence>
<evidence type="ECO:0000256" key="1">
    <source>
        <dbReference type="ARBA" id="ARBA00004651"/>
    </source>
</evidence>
<keyword evidence="5 10" id="KW-0762">Sugar transport</keyword>
<dbReference type="EMBL" id="CP046640">
    <property type="protein sequence ID" value="QTL99419.1"/>
    <property type="molecule type" value="Genomic_DNA"/>
</dbReference>
<gene>
    <name evidence="12" type="ORF">GM661_16365</name>
</gene>
<dbReference type="InterPro" id="IPR035906">
    <property type="entry name" value="MetI-like_sf"/>
</dbReference>
<dbReference type="CDD" id="cd06261">
    <property type="entry name" value="TM_PBP2"/>
    <property type="match status" value="1"/>
</dbReference>
<dbReference type="FunFam" id="1.10.3720.10:FF:000036">
    <property type="entry name" value="Maltodextrin ABC transporter, permease protein"/>
    <property type="match status" value="1"/>
</dbReference>
<evidence type="ECO:0000256" key="9">
    <source>
        <dbReference type="RuleBase" id="RU363032"/>
    </source>
</evidence>
<dbReference type="InterPro" id="IPR000515">
    <property type="entry name" value="MetI-like"/>
</dbReference>
<feature type="transmembrane region" description="Helical" evidence="9">
    <location>
        <begin position="342"/>
        <end position="359"/>
    </location>
</feature>
<keyword evidence="4 10" id="KW-1003">Cell membrane</keyword>
<name>A0A8A7KIK5_9FIRM</name>
<evidence type="ECO:0000256" key="2">
    <source>
        <dbReference type="ARBA" id="ARBA00009047"/>
    </source>
</evidence>
<feature type="transmembrane region" description="Helical" evidence="9">
    <location>
        <begin position="136"/>
        <end position="162"/>
    </location>
</feature>